<organism evidence="1 2">
    <name type="scientific">Digitaria exilis</name>
    <dbReference type="NCBI Taxonomy" id="1010633"/>
    <lineage>
        <taxon>Eukaryota</taxon>
        <taxon>Viridiplantae</taxon>
        <taxon>Streptophyta</taxon>
        <taxon>Embryophyta</taxon>
        <taxon>Tracheophyta</taxon>
        <taxon>Spermatophyta</taxon>
        <taxon>Magnoliopsida</taxon>
        <taxon>Liliopsida</taxon>
        <taxon>Poales</taxon>
        <taxon>Poaceae</taxon>
        <taxon>PACMAD clade</taxon>
        <taxon>Panicoideae</taxon>
        <taxon>Panicodae</taxon>
        <taxon>Paniceae</taxon>
        <taxon>Anthephorinae</taxon>
        <taxon>Digitaria</taxon>
    </lineage>
</organism>
<reference evidence="1" key="1">
    <citation type="submission" date="2020-07" db="EMBL/GenBank/DDBJ databases">
        <title>Genome sequence and genetic diversity analysis of an under-domesticated orphan crop, white fonio (Digitaria exilis).</title>
        <authorList>
            <person name="Bennetzen J.L."/>
            <person name="Chen S."/>
            <person name="Ma X."/>
            <person name="Wang X."/>
            <person name="Yssel A.E.J."/>
            <person name="Chaluvadi S.R."/>
            <person name="Johnson M."/>
            <person name="Gangashetty P."/>
            <person name="Hamidou F."/>
            <person name="Sanogo M.D."/>
            <person name="Zwaenepoel A."/>
            <person name="Wallace J."/>
            <person name="Van De Peer Y."/>
            <person name="Van Deynze A."/>
        </authorList>
    </citation>
    <scope>NUCLEOTIDE SEQUENCE</scope>
    <source>
        <tissue evidence="1">Leaves</tissue>
    </source>
</reference>
<evidence type="ECO:0000313" key="1">
    <source>
        <dbReference type="EMBL" id="KAF8752724.1"/>
    </source>
</evidence>
<proteinExistence type="predicted"/>
<dbReference type="SUPFAM" id="SSF56112">
    <property type="entry name" value="Protein kinase-like (PK-like)"/>
    <property type="match status" value="1"/>
</dbReference>
<dbReference type="EMBL" id="JACEFO010000919">
    <property type="protein sequence ID" value="KAF8752724.1"/>
    <property type="molecule type" value="Genomic_DNA"/>
</dbReference>
<accession>A0A835FFM8</accession>
<dbReference type="OrthoDB" id="4062651at2759"/>
<dbReference type="AlphaFoldDB" id="A0A835FFM8"/>
<gene>
    <name evidence="1" type="ORF">HU200_011881</name>
</gene>
<evidence type="ECO:0008006" key="3">
    <source>
        <dbReference type="Google" id="ProtNLM"/>
    </source>
</evidence>
<sequence length="39" mass="4234">MDPGYICSGELTAQYDVYSFGVVLLRLLTGKRSPLGPSE</sequence>
<evidence type="ECO:0000313" key="2">
    <source>
        <dbReference type="Proteomes" id="UP000636709"/>
    </source>
</evidence>
<name>A0A835FFM8_9POAL</name>
<dbReference type="Proteomes" id="UP000636709">
    <property type="component" value="Unassembled WGS sequence"/>
</dbReference>
<dbReference type="InterPro" id="IPR011009">
    <property type="entry name" value="Kinase-like_dom_sf"/>
</dbReference>
<protein>
    <recommendedName>
        <fullName evidence="3">Protein kinase domain-containing protein</fullName>
    </recommendedName>
</protein>
<dbReference type="Gene3D" id="1.10.510.10">
    <property type="entry name" value="Transferase(Phosphotransferase) domain 1"/>
    <property type="match status" value="1"/>
</dbReference>
<keyword evidence="2" id="KW-1185">Reference proteome</keyword>
<comment type="caution">
    <text evidence="1">The sequence shown here is derived from an EMBL/GenBank/DDBJ whole genome shotgun (WGS) entry which is preliminary data.</text>
</comment>